<evidence type="ECO:0000259" key="3">
    <source>
        <dbReference type="Pfam" id="PF04967"/>
    </source>
</evidence>
<evidence type="ECO:0000256" key="2">
    <source>
        <dbReference type="ARBA" id="ARBA00023163"/>
    </source>
</evidence>
<dbReference type="OrthoDB" id="51502at2157"/>
<dbReference type="Pfam" id="PF04967">
    <property type="entry name" value="HTH_10"/>
    <property type="match status" value="1"/>
</dbReference>
<evidence type="ECO:0000256" key="1">
    <source>
        <dbReference type="ARBA" id="ARBA00023015"/>
    </source>
</evidence>
<evidence type="ECO:0000313" key="5">
    <source>
        <dbReference type="Proteomes" id="UP000011560"/>
    </source>
</evidence>
<protein>
    <submittedName>
        <fullName evidence="4">Bacterio-opsin activator HTH domain-containing protein</fullName>
    </submittedName>
</protein>
<dbReference type="RefSeq" id="WP_007701393.1">
    <property type="nucleotide sequence ID" value="NZ_AOIQ01000014.1"/>
</dbReference>
<dbReference type="Proteomes" id="UP000011560">
    <property type="component" value="Unassembled WGS sequence"/>
</dbReference>
<dbReference type="STRING" id="1227490.C479_09443"/>
<keyword evidence="1" id="KW-0805">Transcription regulation</keyword>
<gene>
    <name evidence="4" type="ORF">C479_09443</name>
</gene>
<dbReference type="AlphaFoldDB" id="M0BN57"/>
<name>M0BN57_9EURY</name>
<sequence length="217" mass="23666">MIAARFRIELPPETWILEISEGVPDATFRLLAGVRADATAVELGEVTHDDPGAVGDAIEAHPSIVDYEQLAVEDGRGLATYETTDTGLYEFVAAASVPVEYPVLVENGWYEFDFVGGREAFDRFGAGLDELDRSAELLSLVHGDDGTGLLTDRQREVLNAGLREGYFETPRECTLAELAAALDVDKSTASRVLRRGQSTIVAWYLTTADRPSRGTDR</sequence>
<organism evidence="4 5">
    <name type="scientific">Halovivax asiaticus JCM 14624</name>
    <dbReference type="NCBI Taxonomy" id="1227490"/>
    <lineage>
        <taxon>Archaea</taxon>
        <taxon>Methanobacteriati</taxon>
        <taxon>Methanobacteriota</taxon>
        <taxon>Stenosarchaea group</taxon>
        <taxon>Halobacteria</taxon>
        <taxon>Halobacteriales</taxon>
        <taxon>Natrialbaceae</taxon>
        <taxon>Halovivax</taxon>
    </lineage>
</organism>
<evidence type="ECO:0000313" key="4">
    <source>
        <dbReference type="EMBL" id="ELZ11024.1"/>
    </source>
</evidence>
<dbReference type="InterPro" id="IPR007050">
    <property type="entry name" value="HTH_bacterioopsin"/>
</dbReference>
<reference evidence="4 5" key="1">
    <citation type="journal article" date="2014" name="PLoS Genet.">
        <title>Phylogenetically driven sequencing of extremely halophilic archaea reveals strategies for static and dynamic osmo-response.</title>
        <authorList>
            <person name="Becker E.A."/>
            <person name="Seitzer P.M."/>
            <person name="Tritt A."/>
            <person name="Larsen D."/>
            <person name="Krusor M."/>
            <person name="Yao A.I."/>
            <person name="Wu D."/>
            <person name="Madern D."/>
            <person name="Eisen J.A."/>
            <person name="Darling A.E."/>
            <person name="Facciotti M.T."/>
        </authorList>
    </citation>
    <scope>NUCLEOTIDE SEQUENCE [LARGE SCALE GENOMIC DNA]</scope>
    <source>
        <strain evidence="4 5">JCM 14624</strain>
    </source>
</reference>
<dbReference type="EMBL" id="AOIQ01000014">
    <property type="protein sequence ID" value="ELZ11024.1"/>
    <property type="molecule type" value="Genomic_DNA"/>
</dbReference>
<comment type="caution">
    <text evidence="4">The sequence shown here is derived from an EMBL/GenBank/DDBJ whole genome shotgun (WGS) entry which is preliminary data.</text>
</comment>
<keyword evidence="5" id="KW-1185">Reference proteome</keyword>
<dbReference type="PANTHER" id="PTHR34236">
    <property type="entry name" value="DIMETHYL SULFOXIDE REDUCTASE TRANSCRIPTIONAL ACTIVATOR"/>
    <property type="match status" value="1"/>
</dbReference>
<accession>M0BN57</accession>
<proteinExistence type="predicted"/>
<feature type="domain" description="HTH bat-type" evidence="3">
    <location>
        <begin position="150"/>
        <end position="201"/>
    </location>
</feature>
<dbReference type="PANTHER" id="PTHR34236:SF1">
    <property type="entry name" value="DIMETHYL SULFOXIDE REDUCTASE TRANSCRIPTIONAL ACTIVATOR"/>
    <property type="match status" value="1"/>
</dbReference>
<keyword evidence="2" id="KW-0804">Transcription</keyword>
<dbReference type="PATRIC" id="fig|1227490.4.peg.1928"/>